<dbReference type="EMBL" id="JARBJD010000060">
    <property type="protein sequence ID" value="KAK2956026.1"/>
    <property type="molecule type" value="Genomic_DNA"/>
</dbReference>
<protein>
    <recommendedName>
        <fullName evidence="4">PX domain-containing protein</fullName>
    </recommendedName>
</protein>
<feature type="compositionally biased region" description="Polar residues" evidence="1">
    <location>
        <begin position="461"/>
        <end position="477"/>
    </location>
</feature>
<reference evidence="2 3" key="1">
    <citation type="journal article" date="2022" name="bioRxiv">
        <title>Genomics of Preaxostyla Flagellates Illuminates Evolutionary Transitions and the Path Towards Mitochondrial Loss.</title>
        <authorList>
            <person name="Novak L.V.F."/>
            <person name="Treitli S.C."/>
            <person name="Pyrih J."/>
            <person name="Halakuc P."/>
            <person name="Pipaliya S.V."/>
            <person name="Vacek V."/>
            <person name="Brzon O."/>
            <person name="Soukal P."/>
            <person name="Eme L."/>
            <person name="Dacks J.B."/>
            <person name="Karnkowska A."/>
            <person name="Elias M."/>
            <person name="Hampl V."/>
        </authorList>
    </citation>
    <scope>NUCLEOTIDE SEQUENCE [LARGE SCALE GENOMIC DNA]</scope>
    <source>
        <strain evidence="2">NAU3</strain>
        <tissue evidence="2">Gut</tissue>
    </source>
</reference>
<feature type="region of interest" description="Disordered" evidence="1">
    <location>
        <begin position="342"/>
        <end position="367"/>
    </location>
</feature>
<comment type="caution">
    <text evidence="2">The sequence shown here is derived from an EMBL/GenBank/DDBJ whole genome shotgun (WGS) entry which is preliminary data.</text>
</comment>
<evidence type="ECO:0000313" key="2">
    <source>
        <dbReference type="EMBL" id="KAK2956026.1"/>
    </source>
</evidence>
<feature type="compositionally biased region" description="Low complexity" evidence="1">
    <location>
        <begin position="495"/>
        <end position="507"/>
    </location>
</feature>
<proteinExistence type="predicted"/>
<dbReference type="Proteomes" id="UP001281761">
    <property type="component" value="Unassembled WGS sequence"/>
</dbReference>
<sequence>MTHRTVQFTPSTTVTQKAQSNAPSFIFPQHQIGDYTPVPPQPYQSVRLSQSGNQVDFSPSPKPYLKINQPSQRQQFTIEKLSALHSTQPPPPIIYPKVTLPTFFEAKPKHSAQPPQNIDSIPLKPPSVEFSALAQEKRPVHDTTSPPAITTSVTKPVKPPSNSPITLTVNPATPPTPLPIPSSRHVSCLRWRMANSSSPHNRPRNPAIPTGPFGLSSALPQSPLIAPSSPLLHPTSAAKLITPFYTDQPVIDSSVIQPPHVLHAFASNPTFIHPDSTYSLSDHSLFYIFYCVTPHTPTTFPHLLTGADQHTAQRLVFSAFTTLIQRDWVFIRLMKTEDDLSTDEKEDKLEGLSKKEKKKERRRLEKRAEERGKLGPFLPLLEQYGLFFRMTSPSISKKKKGKTKSAQMESTRVRMFDVNEWNERDLDEEEEEEYRRIERTATHLADIQSSDPTSIIVTSESLSQLSPNTNDVPSPQFLTPRPLGLDGDPTSVPPLSSSSLSSLYSSLTQTEDTDSAASLLNSIPVPSSFVFFSSNATQFLSPSHYQPS</sequence>
<feature type="region of interest" description="Disordered" evidence="1">
    <location>
        <begin position="461"/>
        <end position="514"/>
    </location>
</feature>
<evidence type="ECO:0000256" key="1">
    <source>
        <dbReference type="SAM" id="MobiDB-lite"/>
    </source>
</evidence>
<keyword evidence="3" id="KW-1185">Reference proteome</keyword>
<name>A0ABQ9XX13_9EUKA</name>
<evidence type="ECO:0000313" key="3">
    <source>
        <dbReference type="Proteomes" id="UP001281761"/>
    </source>
</evidence>
<feature type="compositionally biased region" description="Basic and acidic residues" evidence="1">
    <location>
        <begin position="342"/>
        <end position="354"/>
    </location>
</feature>
<organism evidence="2 3">
    <name type="scientific">Blattamonas nauphoetae</name>
    <dbReference type="NCBI Taxonomy" id="2049346"/>
    <lineage>
        <taxon>Eukaryota</taxon>
        <taxon>Metamonada</taxon>
        <taxon>Preaxostyla</taxon>
        <taxon>Oxymonadida</taxon>
        <taxon>Blattamonas</taxon>
    </lineage>
</organism>
<feature type="compositionally biased region" description="Polar residues" evidence="1">
    <location>
        <begin position="142"/>
        <end position="154"/>
    </location>
</feature>
<gene>
    <name evidence="2" type="ORF">BLNAU_9002</name>
</gene>
<feature type="region of interest" description="Disordered" evidence="1">
    <location>
        <begin position="136"/>
        <end position="181"/>
    </location>
</feature>
<evidence type="ECO:0008006" key="4">
    <source>
        <dbReference type="Google" id="ProtNLM"/>
    </source>
</evidence>
<accession>A0ABQ9XX13</accession>